<organism evidence="1">
    <name type="scientific">Ophidiomyces ophidiicola</name>
    <dbReference type="NCBI Taxonomy" id="1387563"/>
    <lineage>
        <taxon>Eukaryota</taxon>
        <taxon>Fungi</taxon>
        <taxon>Dikarya</taxon>
        <taxon>Ascomycota</taxon>
        <taxon>Pezizomycotina</taxon>
        <taxon>Eurotiomycetes</taxon>
        <taxon>Eurotiomycetidae</taxon>
        <taxon>Onygenales</taxon>
        <taxon>Onygenaceae</taxon>
        <taxon>Ophidiomyces</taxon>
    </lineage>
</organism>
<accession>A0ACB8UQ14</accession>
<evidence type="ECO:0000313" key="1">
    <source>
        <dbReference type="EMBL" id="KAI2382886.1"/>
    </source>
</evidence>
<proteinExistence type="predicted"/>
<gene>
    <name evidence="1" type="primary">LOC1</name>
    <name evidence="1" type="ORF">LOY88_005658</name>
</gene>
<name>A0ACB8UQ14_9EURO</name>
<reference evidence="1" key="1">
    <citation type="journal article" date="2022" name="bioRxiv">
        <title>Population genetic analysis of Ophidiomyces ophidiicola, the causative agent of snake fungal disease, indicates recent introductions to the USA.</title>
        <authorList>
            <person name="Ladner J.T."/>
            <person name="Palmer J.M."/>
            <person name="Ettinger C.L."/>
            <person name="Stajich J.E."/>
            <person name="Farrell T.M."/>
            <person name="Glorioso B.M."/>
            <person name="Lawson B."/>
            <person name="Price S.J."/>
            <person name="Stengle A.G."/>
            <person name="Grear D.A."/>
            <person name="Lorch J.M."/>
        </authorList>
    </citation>
    <scope>NUCLEOTIDE SEQUENCE</scope>
    <source>
        <strain evidence="1">NWHC 24266-5</strain>
    </source>
</reference>
<dbReference type="EMBL" id="JALBCA010000105">
    <property type="protein sequence ID" value="KAI2382886.1"/>
    <property type="molecule type" value="Genomic_DNA"/>
</dbReference>
<protein>
    <submittedName>
        <fullName evidence="1">60S ribosomal subunit assembly/export protein</fullName>
    </submittedName>
</protein>
<sequence length="199" mass="22361">MSPNRGPSASKQSNKAPSKKSSSSAVASKSRVSKKTATSKSPVKRDAKRTPFKEVKTKARTERALQKKKKQRKYTEKELNIPALNMITPVGVQKPRGAKKGKIFVDDQESMMTILAMVNAEKDGEIESKIIKARRMEEIREARKQEAEARQEEKKSKLEQTKESLKRKRNSKKSAKASTSQQGDDLPESKSKKKQVSFV</sequence>
<comment type="caution">
    <text evidence="1">The sequence shown here is derived from an EMBL/GenBank/DDBJ whole genome shotgun (WGS) entry which is preliminary data.</text>
</comment>